<dbReference type="AlphaFoldDB" id="A0A3A8FNK5"/>
<dbReference type="Proteomes" id="UP000281084">
    <property type="component" value="Unassembled WGS sequence"/>
</dbReference>
<dbReference type="EMBL" id="RAXZ01000035">
    <property type="protein sequence ID" value="RKG48312.1"/>
    <property type="molecule type" value="Genomic_DNA"/>
</dbReference>
<evidence type="ECO:0000313" key="1">
    <source>
        <dbReference type="EMBL" id="RKG48312.1"/>
    </source>
</evidence>
<evidence type="ECO:0000313" key="2">
    <source>
        <dbReference type="Proteomes" id="UP000281084"/>
    </source>
</evidence>
<name>A0A3A8FNK5_9GAMM</name>
<organism evidence="1 2">
    <name type="scientific">Acinetobacter cumulans</name>
    <dbReference type="NCBI Taxonomy" id="2136182"/>
    <lineage>
        <taxon>Bacteria</taxon>
        <taxon>Pseudomonadati</taxon>
        <taxon>Pseudomonadota</taxon>
        <taxon>Gammaproteobacteria</taxon>
        <taxon>Moraxellales</taxon>
        <taxon>Moraxellaceae</taxon>
        <taxon>Acinetobacter</taxon>
    </lineage>
</organism>
<proteinExistence type="predicted"/>
<gene>
    <name evidence="1" type="ORF">D7V64_15490</name>
</gene>
<reference evidence="1 2" key="1">
    <citation type="submission" date="2018-09" db="EMBL/GenBank/DDBJ databases">
        <title>The draft genome of Acinetobacter spp. strains.</title>
        <authorList>
            <person name="Qin J."/>
            <person name="Feng Y."/>
            <person name="Zong Z."/>
        </authorList>
    </citation>
    <scope>NUCLEOTIDE SEQUENCE [LARGE SCALE GENOMIC DNA]</scope>
    <source>
        <strain evidence="1 2">WCHAc060002</strain>
    </source>
</reference>
<sequence>MNRMEKRKLKIDLTRQLLGHRFSIQGEQFSSAMNQVIAIFHDEPRVLKRLEKLHSCLKDPMKRNVHDAFIDFLQECCIASKIYNQELERSLYIETFNAKD</sequence>
<protein>
    <submittedName>
        <fullName evidence="1">Uncharacterized protein</fullName>
    </submittedName>
</protein>
<comment type="caution">
    <text evidence="1">The sequence shown here is derived from an EMBL/GenBank/DDBJ whole genome shotgun (WGS) entry which is preliminary data.</text>
</comment>
<accession>A0A3A8FNK5</accession>